<dbReference type="Proteomes" id="UP000799538">
    <property type="component" value="Unassembled WGS sequence"/>
</dbReference>
<dbReference type="Pfam" id="PF09747">
    <property type="entry name" value="CCD97-like_C"/>
    <property type="match status" value="2"/>
</dbReference>
<feature type="domain" description="CCD97-like C-terminal" evidence="2">
    <location>
        <begin position="43"/>
        <end position="107"/>
    </location>
</feature>
<dbReference type="AlphaFoldDB" id="A0A6A6GFA8"/>
<feature type="region of interest" description="Disordered" evidence="1">
    <location>
        <begin position="193"/>
        <end position="212"/>
    </location>
</feature>
<reference evidence="4" key="1">
    <citation type="journal article" date="2020" name="Stud. Mycol.">
        <title>101 Dothideomycetes genomes: A test case for predicting lifestyles and emergence of pathogens.</title>
        <authorList>
            <person name="Haridas S."/>
            <person name="Albert R."/>
            <person name="Binder M."/>
            <person name="Bloem J."/>
            <person name="LaButti K."/>
            <person name="Salamov A."/>
            <person name="Andreopoulos B."/>
            <person name="Baker S."/>
            <person name="Barry K."/>
            <person name="Bills G."/>
            <person name="Bluhm B."/>
            <person name="Cannon C."/>
            <person name="Castanera R."/>
            <person name="Culley D."/>
            <person name="Daum C."/>
            <person name="Ezra D."/>
            <person name="Gonzalez J."/>
            <person name="Henrissat B."/>
            <person name="Kuo A."/>
            <person name="Liang C."/>
            <person name="Lipzen A."/>
            <person name="Lutzoni F."/>
            <person name="Magnuson J."/>
            <person name="Mondo S."/>
            <person name="Nolan M."/>
            <person name="Ohm R."/>
            <person name="Pangilinan J."/>
            <person name="Park H.-J."/>
            <person name="Ramirez L."/>
            <person name="Alfaro M."/>
            <person name="Sun H."/>
            <person name="Tritt A."/>
            <person name="Yoshinaga Y."/>
            <person name="Zwiers L.-H."/>
            <person name="Turgeon B."/>
            <person name="Goodwin S."/>
            <person name="Spatafora J."/>
            <person name="Crous P."/>
            <person name="Grigoriev I."/>
        </authorList>
    </citation>
    <scope>NUCLEOTIDE SEQUENCE [LARGE SCALE GENOMIC DNA]</scope>
    <source>
        <strain evidence="4">CECT 20119</strain>
    </source>
</reference>
<name>A0A6A6GFA8_9PEZI</name>
<organism evidence="3 4">
    <name type="scientific">Elsinoe ampelina</name>
    <dbReference type="NCBI Taxonomy" id="302913"/>
    <lineage>
        <taxon>Eukaryota</taxon>
        <taxon>Fungi</taxon>
        <taxon>Dikarya</taxon>
        <taxon>Ascomycota</taxon>
        <taxon>Pezizomycotina</taxon>
        <taxon>Dothideomycetes</taxon>
        <taxon>Dothideomycetidae</taxon>
        <taxon>Myriangiales</taxon>
        <taxon>Elsinoaceae</taxon>
        <taxon>Elsinoe</taxon>
    </lineage>
</organism>
<protein>
    <submittedName>
        <fullName evidence="3">Coiled-coil domain-containing protein-domain-containing protein</fullName>
    </submittedName>
</protein>
<gene>
    <name evidence="3" type="ORF">BDZ85DRAFT_260723</name>
</gene>
<dbReference type="OrthoDB" id="333176at2759"/>
<keyword evidence="4" id="KW-1185">Reference proteome</keyword>
<accession>A0A6A6GFA8</accession>
<dbReference type="PANTHER" id="PTHR31840">
    <property type="entry name" value="COILED-COIL DOMAIN-CONTAINING PROTEIN 97"/>
    <property type="match status" value="1"/>
</dbReference>
<dbReference type="PANTHER" id="PTHR31840:SF1">
    <property type="entry name" value="COILED-COIL DOMAIN-CONTAINING PROTEIN 97"/>
    <property type="match status" value="1"/>
</dbReference>
<evidence type="ECO:0000259" key="2">
    <source>
        <dbReference type="Pfam" id="PF09747"/>
    </source>
</evidence>
<evidence type="ECO:0000313" key="4">
    <source>
        <dbReference type="Proteomes" id="UP000799538"/>
    </source>
</evidence>
<feature type="domain" description="CCD97-like C-terminal" evidence="2">
    <location>
        <begin position="132"/>
        <end position="193"/>
    </location>
</feature>
<dbReference type="EMBL" id="ML992505">
    <property type="protein sequence ID" value="KAF2224307.1"/>
    <property type="molecule type" value="Genomic_DNA"/>
</dbReference>
<dbReference type="InterPro" id="IPR018613">
    <property type="entry name" value="Ccdc97-like"/>
</dbReference>
<dbReference type="InterPro" id="IPR040233">
    <property type="entry name" value="CCD97-like_C"/>
</dbReference>
<evidence type="ECO:0000313" key="3">
    <source>
        <dbReference type="EMBL" id="KAF2224307.1"/>
    </source>
</evidence>
<sequence>MPLFTSGSSTRTVDMLAKQMESVPSRSAESEDDRIQRLQIKTRRRRYLEIHPEYFKSGDLELADPLLYDRMIRQFQTAPEREAEGKRKGYSGKLEADLNRSEAKIHALSHPDPNSPLVYRRDTSGTIIAVDQNEEDRPKTKKEGLEKWREVMEQRFLRGEDPDFDYSKVDTNMEYDDREEETRRLEDEYFAKEDEEFIGEGSPAGETGVQDF</sequence>
<proteinExistence type="predicted"/>
<evidence type="ECO:0000256" key="1">
    <source>
        <dbReference type="SAM" id="MobiDB-lite"/>
    </source>
</evidence>